<evidence type="ECO:0000313" key="2">
    <source>
        <dbReference type="Proteomes" id="UP000622860"/>
    </source>
</evidence>
<dbReference type="SUPFAM" id="SSF50346">
    <property type="entry name" value="PRC-barrel domain"/>
    <property type="match status" value="2"/>
</dbReference>
<protein>
    <recommendedName>
        <fullName evidence="3">PRC-barrel domain-containing protein</fullName>
    </recommendedName>
</protein>
<keyword evidence="2" id="KW-1185">Reference proteome</keyword>
<dbReference type="InterPro" id="IPR014747">
    <property type="entry name" value="Bac_photo_RC_H_C"/>
</dbReference>
<comment type="caution">
    <text evidence="1">The sequence shown here is derived from an EMBL/GenBank/DDBJ whole genome shotgun (WGS) entry which is preliminary data.</text>
</comment>
<dbReference type="GO" id="GO:0019684">
    <property type="term" value="P:photosynthesis, light reaction"/>
    <property type="evidence" value="ECO:0007669"/>
    <property type="project" value="InterPro"/>
</dbReference>
<proteinExistence type="predicted"/>
<evidence type="ECO:0008006" key="3">
    <source>
        <dbReference type="Google" id="ProtNLM"/>
    </source>
</evidence>
<dbReference type="Proteomes" id="UP000622860">
    <property type="component" value="Unassembled WGS sequence"/>
</dbReference>
<dbReference type="RefSeq" id="WP_188456560.1">
    <property type="nucleotide sequence ID" value="NZ_BMFR01000020.1"/>
</dbReference>
<gene>
    <name evidence="1" type="ORF">GCM10011398_33930</name>
</gene>
<organism evidence="1 2">
    <name type="scientific">Virgibacillus oceani</name>
    <dbReference type="NCBI Taxonomy" id="1479511"/>
    <lineage>
        <taxon>Bacteria</taxon>
        <taxon>Bacillati</taxon>
        <taxon>Bacillota</taxon>
        <taxon>Bacilli</taxon>
        <taxon>Bacillales</taxon>
        <taxon>Bacillaceae</taxon>
        <taxon>Virgibacillus</taxon>
    </lineage>
</organism>
<dbReference type="EMBL" id="BMFR01000020">
    <property type="protein sequence ID" value="GGG85394.1"/>
    <property type="molecule type" value="Genomic_DNA"/>
</dbReference>
<dbReference type="Gene3D" id="3.90.50.10">
    <property type="entry name" value="Photosynthetic Reaction Center, subunit H, domain 2"/>
    <property type="match status" value="2"/>
</dbReference>
<evidence type="ECO:0000313" key="1">
    <source>
        <dbReference type="EMBL" id="GGG85394.1"/>
    </source>
</evidence>
<sequence length="238" mass="27847">MMYYTSELKDYRIDATDGEMGKIQDLYFDDHSWAIRYAIIDTRKWLPGRNVYLSPTSFVKLNEMEKLVEVSYDKGTIRNSPSIPDNQPLTRDTESTLTGYYGWSRYWFGTMLWGAQDRPFAPFADHASERSEFTNELQSYENTEYDLRSEADAIGMKVHASDGKLGVIDDMIVDDEYWKIRYLVLKSAEVPVETYYLLEADSIQSADWLEKDIYVDYTVDSLKQRKRFEGKKDIIKSL</sequence>
<accession>A0A917M926</accession>
<name>A0A917M926_9BACI</name>
<dbReference type="InterPro" id="IPR011033">
    <property type="entry name" value="PRC_barrel-like_sf"/>
</dbReference>
<dbReference type="AlphaFoldDB" id="A0A917M926"/>
<dbReference type="GO" id="GO:0030077">
    <property type="term" value="C:plasma membrane light-harvesting complex"/>
    <property type="evidence" value="ECO:0007669"/>
    <property type="project" value="InterPro"/>
</dbReference>
<reference evidence="1" key="2">
    <citation type="submission" date="2020-09" db="EMBL/GenBank/DDBJ databases">
        <authorList>
            <person name="Sun Q."/>
            <person name="Zhou Y."/>
        </authorList>
    </citation>
    <scope>NUCLEOTIDE SEQUENCE</scope>
    <source>
        <strain evidence="1">CGMCC 1.12754</strain>
    </source>
</reference>
<reference evidence="1" key="1">
    <citation type="journal article" date="2014" name="Int. J. Syst. Evol. Microbiol.">
        <title>Complete genome sequence of Corynebacterium casei LMG S-19264T (=DSM 44701T), isolated from a smear-ripened cheese.</title>
        <authorList>
            <consortium name="US DOE Joint Genome Institute (JGI-PGF)"/>
            <person name="Walter F."/>
            <person name="Albersmeier A."/>
            <person name="Kalinowski J."/>
            <person name="Ruckert C."/>
        </authorList>
    </citation>
    <scope>NUCLEOTIDE SEQUENCE</scope>
    <source>
        <strain evidence="1">CGMCC 1.12754</strain>
    </source>
</reference>